<dbReference type="InParanoid" id="A0A1S4FI49"/>
<dbReference type="PROSITE" id="PS00135">
    <property type="entry name" value="TRYPSIN_SER"/>
    <property type="match status" value="1"/>
</dbReference>
<evidence type="ECO:0000256" key="5">
    <source>
        <dbReference type="ARBA" id="ARBA00022801"/>
    </source>
</evidence>
<dbReference type="InterPro" id="IPR001314">
    <property type="entry name" value="Peptidase_S1A"/>
</dbReference>
<comment type="similarity">
    <text evidence="9">Belongs to the peptidase S1 family. CLIP subfamily.</text>
</comment>
<dbReference type="InterPro" id="IPR001254">
    <property type="entry name" value="Trypsin_dom"/>
</dbReference>
<dbReference type="OrthoDB" id="6357057at2759"/>
<dbReference type="FunFam" id="2.40.10.10:FF:000047">
    <property type="entry name" value="Trypsin eta"/>
    <property type="match status" value="1"/>
</dbReference>
<keyword evidence="6" id="KW-0720">Serine protease</keyword>
<dbReference type="SUPFAM" id="SSF50494">
    <property type="entry name" value="Trypsin-like serine proteases"/>
    <property type="match status" value="1"/>
</dbReference>
<dbReference type="CDD" id="cd00190">
    <property type="entry name" value="Tryp_SPc"/>
    <property type="match status" value="1"/>
</dbReference>
<reference evidence="10 11" key="1">
    <citation type="submission" date="2017-06" db="EMBL/GenBank/DDBJ databases">
        <title>Aedes aegypti genome working group (AGWG) sequencing and assembly.</title>
        <authorList>
            <consortium name="Aedes aegypti Genome Working Group (AGWG)"/>
            <person name="Matthews B.J."/>
        </authorList>
    </citation>
    <scope>NUCLEOTIDE SEQUENCE [LARGE SCALE GENOMIC DNA]</scope>
    <source>
        <strain evidence="10 11">LVP_AGWG</strain>
    </source>
</reference>
<comment type="subcellular location">
    <subcellularLocation>
        <location evidence="1">Secreted</location>
    </subcellularLocation>
</comment>
<dbReference type="Gene3D" id="2.40.10.10">
    <property type="entry name" value="Trypsin-like serine proteases"/>
    <property type="match status" value="2"/>
</dbReference>
<reference evidence="10" key="2">
    <citation type="submission" date="2020-05" db="UniProtKB">
        <authorList>
            <consortium name="EnsemblMetazoa"/>
        </authorList>
    </citation>
    <scope>IDENTIFICATION</scope>
    <source>
        <strain evidence="10">LVP_AGWG</strain>
    </source>
</reference>
<evidence type="ECO:0000256" key="4">
    <source>
        <dbReference type="ARBA" id="ARBA00022757"/>
    </source>
</evidence>
<dbReference type="Pfam" id="PF00089">
    <property type="entry name" value="Trypsin"/>
    <property type="match status" value="1"/>
</dbReference>
<keyword evidence="5" id="KW-0378">Hydrolase</keyword>
<evidence type="ECO:0000256" key="2">
    <source>
        <dbReference type="ARBA" id="ARBA00022525"/>
    </source>
</evidence>
<dbReference type="InterPro" id="IPR033116">
    <property type="entry name" value="TRYPSIN_SER"/>
</dbReference>
<name>A0A1S4FI49_AEDAE</name>
<dbReference type="GO" id="GO:0007586">
    <property type="term" value="P:digestion"/>
    <property type="evidence" value="ECO:0007669"/>
    <property type="project" value="UniProtKB-KW"/>
</dbReference>
<evidence type="ECO:0000256" key="8">
    <source>
        <dbReference type="ARBA" id="ARBA00023157"/>
    </source>
</evidence>
<keyword evidence="4" id="KW-0222">Digestion</keyword>
<sequence>MNHFKLVIRRALTCLVGVLSCDSLKVLKRDTIDAIVRSRMWSAFLVLAMAVGVQRAEGFLLVEYLIGGWKTNVGQYPHMAALGRPAGNDSIEWFCGGTLISADYVLTAAHCANSRMYEPPTVIRLGEYDLSVDDDSDHEDVEISEIVHHPAYNGVQAYNDIALIRLNRSVTFGRFIKPACLWKQPTLPPGKLTAIGWGQLGHNGDQPSELHQVDIPSIPNWDCNRMMAFPRTRRLKYGVLPSQLCAGELTGGKDTCEGDSGGPLQVTSEDPNCNFDVVGITSIGGICGTARKPGLYTRVSYFSEWIESVLHQRREESQTNRPDP</sequence>
<dbReference type="PROSITE" id="PS51257">
    <property type="entry name" value="PROKAR_LIPOPROTEIN"/>
    <property type="match status" value="1"/>
</dbReference>
<dbReference type="AlphaFoldDB" id="A0A1S4FI49"/>
<dbReference type="PROSITE" id="PS00134">
    <property type="entry name" value="TRYPSIN_HIS"/>
    <property type="match status" value="1"/>
</dbReference>
<keyword evidence="3" id="KW-0645">Protease</keyword>
<dbReference type="InterPro" id="IPR043504">
    <property type="entry name" value="Peptidase_S1_PA_chymotrypsin"/>
</dbReference>
<dbReference type="GO" id="GO:0004252">
    <property type="term" value="F:serine-type endopeptidase activity"/>
    <property type="evidence" value="ECO:0007669"/>
    <property type="project" value="InterPro"/>
</dbReference>
<dbReference type="Proteomes" id="UP000008820">
    <property type="component" value="Chromosome 1"/>
</dbReference>
<evidence type="ECO:0000313" key="11">
    <source>
        <dbReference type="Proteomes" id="UP000008820"/>
    </source>
</evidence>
<evidence type="ECO:0000256" key="3">
    <source>
        <dbReference type="ARBA" id="ARBA00022670"/>
    </source>
</evidence>
<accession>A0A1S4FI49</accession>
<dbReference type="EnsemblMetazoa" id="AAEL008003-RA">
    <property type="protein sequence ID" value="AAEL008003-PA"/>
    <property type="gene ID" value="AAEL008003"/>
</dbReference>
<dbReference type="PRINTS" id="PR00722">
    <property type="entry name" value="CHYMOTRYPSIN"/>
</dbReference>
<proteinExistence type="inferred from homology"/>
<dbReference type="GO" id="GO:0005615">
    <property type="term" value="C:extracellular space"/>
    <property type="evidence" value="ECO:0007669"/>
    <property type="project" value="TreeGrafter"/>
</dbReference>
<dbReference type="InterPro" id="IPR050127">
    <property type="entry name" value="Serine_Proteases_S1"/>
</dbReference>
<keyword evidence="2" id="KW-0964">Secreted</keyword>
<dbReference type="PROSITE" id="PS50240">
    <property type="entry name" value="TRYPSIN_DOM"/>
    <property type="match status" value="1"/>
</dbReference>
<keyword evidence="8" id="KW-1015">Disulfide bond</keyword>
<evidence type="ECO:0000313" key="10">
    <source>
        <dbReference type="EnsemblMetazoa" id="AAEL008003-PA"/>
    </source>
</evidence>
<dbReference type="InterPro" id="IPR009003">
    <property type="entry name" value="Peptidase_S1_PA"/>
</dbReference>
<protein>
    <submittedName>
        <fullName evidence="10">Uncharacterized protein</fullName>
    </submittedName>
</protein>
<keyword evidence="11" id="KW-1185">Reference proteome</keyword>
<gene>
    <name evidence="10" type="primary">5569886</name>
</gene>
<keyword evidence="7" id="KW-0865">Zymogen</keyword>
<evidence type="ECO:0000256" key="1">
    <source>
        <dbReference type="ARBA" id="ARBA00004613"/>
    </source>
</evidence>
<evidence type="ECO:0000256" key="9">
    <source>
        <dbReference type="ARBA" id="ARBA00024195"/>
    </source>
</evidence>
<dbReference type="PANTHER" id="PTHR24264:SF54">
    <property type="entry name" value="PEPTIDASE S1 DOMAIN-CONTAINING PROTEIN"/>
    <property type="match status" value="1"/>
</dbReference>
<dbReference type="GO" id="GO:0016485">
    <property type="term" value="P:protein processing"/>
    <property type="evidence" value="ECO:0007669"/>
    <property type="project" value="UniProtKB-ARBA"/>
</dbReference>
<organism evidence="10 11">
    <name type="scientific">Aedes aegypti</name>
    <name type="common">Yellowfever mosquito</name>
    <name type="synonym">Culex aegypti</name>
    <dbReference type="NCBI Taxonomy" id="7159"/>
    <lineage>
        <taxon>Eukaryota</taxon>
        <taxon>Metazoa</taxon>
        <taxon>Ecdysozoa</taxon>
        <taxon>Arthropoda</taxon>
        <taxon>Hexapoda</taxon>
        <taxon>Insecta</taxon>
        <taxon>Pterygota</taxon>
        <taxon>Neoptera</taxon>
        <taxon>Endopterygota</taxon>
        <taxon>Diptera</taxon>
        <taxon>Nematocera</taxon>
        <taxon>Culicoidea</taxon>
        <taxon>Culicidae</taxon>
        <taxon>Culicinae</taxon>
        <taxon>Aedini</taxon>
        <taxon>Aedes</taxon>
        <taxon>Stegomyia</taxon>
    </lineage>
</organism>
<dbReference type="VEuPathDB" id="VectorBase:AAEL008003"/>
<dbReference type="PANTHER" id="PTHR24264">
    <property type="entry name" value="TRYPSIN-RELATED"/>
    <property type="match status" value="1"/>
</dbReference>
<evidence type="ECO:0000256" key="6">
    <source>
        <dbReference type="ARBA" id="ARBA00022825"/>
    </source>
</evidence>
<dbReference type="InterPro" id="IPR018114">
    <property type="entry name" value="TRYPSIN_HIS"/>
</dbReference>
<evidence type="ECO:0000256" key="7">
    <source>
        <dbReference type="ARBA" id="ARBA00023145"/>
    </source>
</evidence>
<dbReference type="SMART" id="SM00020">
    <property type="entry name" value="Tryp_SPc"/>
    <property type="match status" value="1"/>
</dbReference>